<dbReference type="GO" id="GO:0008757">
    <property type="term" value="F:S-adenosylmethionine-dependent methyltransferase activity"/>
    <property type="evidence" value="ECO:0007669"/>
    <property type="project" value="InterPro"/>
</dbReference>
<proteinExistence type="predicted"/>
<dbReference type="InterPro" id="IPR013216">
    <property type="entry name" value="Methyltransf_11"/>
</dbReference>
<accession>A0A420HW71</accession>
<keyword evidence="3" id="KW-0489">Methyltransferase</keyword>
<dbReference type="InterPro" id="IPR029063">
    <property type="entry name" value="SAM-dependent_MTases_sf"/>
</dbReference>
<dbReference type="Gene3D" id="3.40.50.150">
    <property type="entry name" value="Vaccinia Virus protein VP39"/>
    <property type="match status" value="1"/>
</dbReference>
<feature type="compositionally biased region" description="Polar residues" evidence="1">
    <location>
        <begin position="341"/>
        <end position="357"/>
    </location>
</feature>
<protein>
    <submittedName>
        <fullName evidence="3">Putative methyltransferase domain-containing protein</fullName>
    </submittedName>
</protein>
<sequence>MSCLYYPTSLSYITSKQPLLLDDTSRQKKPQNIHGKNDQGSRLGLSLMCKQDEDILLSAKKLKSPLNLRFPVPGDNYSISQKIHQSSVSSETDNTSLVTTSSTANPRKSLSTNNTDYDDLYDVSSNEDVKEKRNSDQKIKAQKHPKKFDSPQVSNGKTKGPETQPLLRPVNTTAHIVTESQYTKPKFPNNLRFDRTAESSSSNTSAFYSGSGGNGDDWNGGVQLHPDAMATLRAISQDHDISLESFENFCDLTPREKVIPEMKQIRHQTTRNFDREKPKISVPSHRKSASHLISLDIPSPKRFLVANLSPGTRHTWHFDSPSSTTAEHFYRFPSLQSPKINESDSPSVGLQNNSSLINPPRIQKPETVYSDYQNISCVTRPCHEEISNLGLHLNKTDDIETEIDRTSSWVANQRSILSRPSSPRREILNCSENLENVYYCAFQYLISHSSNQDTFIQRVPRYEAIQSQRVSFPATNRAQLLGKYSLSDFPLSAKSQLLSYLNTDIEITPEDFRRLKRDLEDEAIRQISLATWTFMAVKFLYGGHLLPTPITNYLSSLNAKASDQVQILDLGGQEVCGWAWHCAVEFPESQVYTVTPKSLQLSDSKISGPENHHNLVVDSFVRFPFQDNQFDLISARSLYSILKLQTENGIDEWDDCLEECFRMLKPGGYIEFDIIDSEIISPGPLGFAKGSEFNTNLKLLGFDSQPTKCWLARLKRSLFVDIRRTWLILPMGGCENNQVLETDGTIVEAESKLDAKFSGSTTEMAPICGLIGSWAWERWLLRYKMLTGGIGESFEGIEAIILEGSKCGAGWKSLNGWARKPSHF</sequence>
<gene>
    <name evidence="3" type="ORF">OnM2_039049</name>
</gene>
<dbReference type="Pfam" id="PF08241">
    <property type="entry name" value="Methyltransf_11"/>
    <property type="match status" value="1"/>
</dbReference>
<dbReference type="GO" id="GO:0032259">
    <property type="term" value="P:methylation"/>
    <property type="evidence" value="ECO:0007669"/>
    <property type="project" value="UniProtKB-KW"/>
</dbReference>
<dbReference type="OrthoDB" id="10256176at2759"/>
<feature type="region of interest" description="Disordered" evidence="1">
    <location>
        <begin position="266"/>
        <end position="285"/>
    </location>
</feature>
<feature type="domain" description="Methyltransferase type 11" evidence="2">
    <location>
        <begin position="589"/>
        <end position="670"/>
    </location>
</feature>
<keyword evidence="3" id="KW-0808">Transferase</keyword>
<organism evidence="3 4">
    <name type="scientific">Erysiphe neolycopersici</name>
    <dbReference type="NCBI Taxonomy" id="212602"/>
    <lineage>
        <taxon>Eukaryota</taxon>
        <taxon>Fungi</taxon>
        <taxon>Dikarya</taxon>
        <taxon>Ascomycota</taxon>
        <taxon>Pezizomycotina</taxon>
        <taxon>Leotiomycetes</taxon>
        <taxon>Erysiphales</taxon>
        <taxon>Erysiphaceae</taxon>
        <taxon>Erysiphe</taxon>
    </lineage>
</organism>
<dbReference type="STRING" id="212602.A0A420HW71"/>
<keyword evidence="4" id="KW-1185">Reference proteome</keyword>
<name>A0A420HW71_9PEZI</name>
<evidence type="ECO:0000313" key="4">
    <source>
        <dbReference type="Proteomes" id="UP000286134"/>
    </source>
</evidence>
<feature type="compositionally biased region" description="Polar residues" evidence="1">
    <location>
        <begin position="83"/>
        <end position="115"/>
    </location>
</feature>
<evidence type="ECO:0000313" key="3">
    <source>
        <dbReference type="EMBL" id="RKF61695.1"/>
    </source>
</evidence>
<dbReference type="SUPFAM" id="SSF53335">
    <property type="entry name" value="S-adenosyl-L-methionine-dependent methyltransferases"/>
    <property type="match status" value="1"/>
</dbReference>
<feature type="region of interest" description="Disordered" evidence="1">
    <location>
        <begin position="341"/>
        <end position="362"/>
    </location>
</feature>
<dbReference type="Proteomes" id="UP000286134">
    <property type="component" value="Unassembled WGS sequence"/>
</dbReference>
<evidence type="ECO:0000259" key="2">
    <source>
        <dbReference type="Pfam" id="PF08241"/>
    </source>
</evidence>
<feature type="region of interest" description="Disordered" evidence="1">
    <location>
        <begin position="83"/>
        <end position="170"/>
    </location>
</feature>
<feature type="compositionally biased region" description="Basic and acidic residues" evidence="1">
    <location>
        <begin position="127"/>
        <end position="139"/>
    </location>
</feature>
<evidence type="ECO:0000256" key="1">
    <source>
        <dbReference type="SAM" id="MobiDB-lite"/>
    </source>
</evidence>
<comment type="caution">
    <text evidence="3">The sequence shown here is derived from an EMBL/GenBank/DDBJ whole genome shotgun (WGS) entry which is preliminary data.</text>
</comment>
<dbReference type="EMBL" id="MCFK01003970">
    <property type="protein sequence ID" value="RKF61695.1"/>
    <property type="molecule type" value="Genomic_DNA"/>
</dbReference>
<dbReference type="AlphaFoldDB" id="A0A420HW71"/>
<reference evidence="3 4" key="1">
    <citation type="journal article" date="2018" name="BMC Genomics">
        <title>Comparative genome analyses reveal sequence features reflecting distinct modes of host-adaptation between dicot and monocot powdery mildew.</title>
        <authorList>
            <person name="Wu Y."/>
            <person name="Ma X."/>
            <person name="Pan Z."/>
            <person name="Kale S.D."/>
            <person name="Song Y."/>
            <person name="King H."/>
            <person name="Zhang Q."/>
            <person name="Presley C."/>
            <person name="Deng X."/>
            <person name="Wei C.I."/>
            <person name="Xiao S."/>
        </authorList>
    </citation>
    <scope>NUCLEOTIDE SEQUENCE [LARGE SCALE GENOMIC DNA]</scope>
    <source>
        <strain evidence="3">UMSG2</strain>
    </source>
</reference>